<organism evidence="2 3">
    <name type="scientific">Saccharibacillus alkalitolerans</name>
    <dbReference type="NCBI Taxonomy" id="2705290"/>
    <lineage>
        <taxon>Bacteria</taxon>
        <taxon>Bacillati</taxon>
        <taxon>Bacillota</taxon>
        <taxon>Bacilli</taxon>
        <taxon>Bacillales</taxon>
        <taxon>Paenibacillaceae</taxon>
        <taxon>Saccharibacillus</taxon>
    </lineage>
</organism>
<sequence length="98" mass="10790">MMNDNEQNYRSVDPSDDETTNLKDDGSTEERAIEADHLDEGERPDIHTGAVPGQVDPRMAEAAAQIESEHQEADMSETGREANLRDPLRSPNGGTEQP</sequence>
<dbReference type="Proteomes" id="UP000800303">
    <property type="component" value="Unassembled WGS sequence"/>
</dbReference>
<accession>A0ABX0F9S2</accession>
<evidence type="ECO:0000313" key="2">
    <source>
        <dbReference type="EMBL" id="NGZ75971.1"/>
    </source>
</evidence>
<keyword evidence="3" id="KW-1185">Reference proteome</keyword>
<feature type="compositionally biased region" description="Polar residues" evidence="1">
    <location>
        <begin position="1"/>
        <end position="10"/>
    </location>
</feature>
<feature type="compositionally biased region" description="Basic and acidic residues" evidence="1">
    <location>
        <begin position="20"/>
        <end position="46"/>
    </location>
</feature>
<gene>
    <name evidence="2" type="ORF">GYN08_11620</name>
</gene>
<evidence type="ECO:0008006" key="4">
    <source>
        <dbReference type="Google" id="ProtNLM"/>
    </source>
</evidence>
<dbReference type="EMBL" id="JAAFGS010000003">
    <property type="protein sequence ID" value="NGZ75971.1"/>
    <property type="molecule type" value="Genomic_DNA"/>
</dbReference>
<comment type="caution">
    <text evidence="2">The sequence shown here is derived from an EMBL/GenBank/DDBJ whole genome shotgun (WGS) entry which is preliminary data.</text>
</comment>
<feature type="compositionally biased region" description="Basic and acidic residues" evidence="1">
    <location>
        <begin position="67"/>
        <end position="88"/>
    </location>
</feature>
<protein>
    <recommendedName>
        <fullName evidence="4">DUF4025 domain-containing protein</fullName>
    </recommendedName>
</protein>
<name>A0ABX0F9S2_9BACL</name>
<evidence type="ECO:0000313" key="3">
    <source>
        <dbReference type="Proteomes" id="UP000800303"/>
    </source>
</evidence>
<feature type="region of interest" description="Disordered" evidence="1">
    <location>
        <begin position="1"/>
        <end position="98"/>
    </location>
</feature>
<dbReference type="RefSeq" id="WP_166274357.1">
    <property type="nucleotide sequence ID" value="NZ_JAAFGS010000003.1"/>
</dbReference>
<evidence type="ECO:0000256" key="1">
    <source>
        <dbReference type="SAM" id="MobiDB-lite"/>
    </source>
</evidence>
<reference evidence="2 3" key="1">
    <citation type="submission" date="2020-01" db="EMBL/GenBank/DDBJ databases">
        <title>Polyphasic characterisation and genomic insights into a novel alkali tolerant bacterium VR-M41.</title>
        <authorList>
            <person name="Vemuluri V.R."/>
        </authorList>
    </citation>
    <scope>NUCLEOTIDE SEQUENCE [LARGE SCALE GENOMIC DNA]</scope>
    <source>
        <strain evidence="2 3">VR-M41</strain>
    </source>
</reference>
<proteinExistence type="predicted"/>